<feature type="non-terminal residue" evidence="3">
    <location>
        <position position="1"/>
    </location>
</feature>
<keyword evidence="4" id="KW-1185">Reference proteome</keyword>
<dbReference type="AlphaFoldDB" id="A0A401P648"/>
<dbReference type="GO" id="GO:0097729">
    <property type="term" value="C:9+2 motile cilium"/>
    <property type="evidence" value="ECO:0007669"/>
    <property type="project" value="TreeGrafter"/>
</dbReference>
<sequence length="652" mass="74223">EDDTLLVPVHAYPIANIVNFPSSLAIKDIPLGQSKEITIPLRCSCPVDFEFQLNFLQPHHAFTIQPTAGIIPANGQIDVVVTYTPFDRTTAQIRVQLLISQFNSKPCICTITGTSPPGLHFRSQGEDGKTGDTFTKNLLDPQSLSPMQISRKMRRQKILLEQSPGILKKVKMPNNLFNPHAVAVVLNEQPGKLRIKDLREVLTNVQGASKSKQAKEAVFNQKVNKTVMLERVNQLRWQTHLGRDPISAEATQLVLEKRQIADEEYKFPSCTPGFDPYSIDPWEVRHRALKRLQQAARKVIIQCRVNHRLILLQKLVKNVKREREDILTLKASSLFSNDVTFQEYEEKSLVNFACGDIQPFTFPFYVSPDWKDALAPDTLGPVSVKPSEVVIDKIIPFFNLKVFQRYKQMDYKPYSSQYVSSSYLPLTLSRPLRSGAENAAPDLNAHKRPFSYAETDLDYHLCPLPRYHTASKDEADDGSTQKKFIDRDEMIKGLMSWKRFPPAALTSLSNTDFLTNIWTPRWYDPFTSDMLPVDAPLHVDRLSDEDRENITMESSGEVVLTPEMLEAEFIMVQSSSIVPVPEEPKHETAKEDGERSKAKHLQKSAVEPIPREKREEQLNFWLESSNNQLGSNTRLRVEHLKGICTNKQLLLH</sequence>
<dbReference type="GO" id="GO:0044458">
    <property type="term" value="P:motile cilium assembly"/>
    <property type="evidence" value="ECO:0007669"/>
    <property type="project" value="TreeGrafter"/>
</dbReference>
<dbReference type="OrthoDB" id="5538672at2759"/>
<reference evidence="3 4" key="1">
    <citation type="journal article" date="2018" name="Nat. Ecol. Evol.">
        <title>Shark genomes provide insights into elasmobranch evolution and the origin of vertebrates.</title>
        <authorList>
            <person name="Hara Y"/>
            <person name="Yamaguchi K"/>
            <person name="Onimaru K"/>
            <person name="Kadota M"/>
            <person name="Koyanagi M"/>
            <person name="Keeley SD"/>
            <person name="Tatsumi K"/>
            <person name="Tanaka K"/>
            <person name="Motone F"/>
            <person name="Kageyama Y"/>
            <person name="Nozu R"/>
            <person name="Adachi N"/>
            <person name="Nishimura O"/>
            <person name="Nakagawa R"/>
            <person name="Tanegashima C"/>
            <person name="Kiyatake I"/>
            <person name="Matsumoto R"/>
            <person name="Murakumo K"/>
            <person name="Nishida K"/>
            <person name="Terakita A"/>
            <person name="Kuratani S"/>
            <person name="Sato K"/>
            <person name="Hyodo S Kuraku.S."/>
        </authorList>
    </citation>
    <scope>NUCLEOTIDE SEQUENCE [LARGE SCALE GENOMIC DNA]</scope>
</reference>
<gene>
    <name evidence="3" type="ORF">scyTo_0010421</name>
</gene>
<dbReference type="Gene3D" id="2.60.40.10">
    <property type="entry name" value="Immunoglobulins"/>
    <property type="match status" value="1"/>
</dbReference>
<feature type="compositionally biased region" description="Basic and acidic residues" evidence="1">
    <location>
        <begin position="582"/>
        <end position="596"/>
    </location>
</feature>
<name>A0A401P648_SCYTO</name>
<dbReference type="InterPro" id="IPR029676">
    <property type="entry name" value="CFAP221"/>
</dbReference>
<evidence type="ECO:0000256" key="1">
    <source>
        <dbReference type="SAM" id="MobiDB-lite"/>
    </source>
</evidence>
<dbReference type="EMBL" id="BFAA01004490">
    <property type="protein sequence ID" value="GCB68588.1"/>
    <property type="molecule type" value="Genomic_DNA"/>
</dbReference>
<dbReference type="InterPro" id="IPR054089">
    <property type="entry name" value="Cep192-like_D3"/>
</dbReference>
<dbReference type="PANTHER" id="PTHR46500">
    <property type="entry name" value="CILIA- AND FLAGELLA-ASSOCIATED PROTEIN 221"/>
    <property type="match status" value="1"/>
</dbReference>
<dbReference type="GO" id="GO:0003341">
    <property type="term" value="P:cilium movement"/>
    <property type="evidence" value="ECO:0007669"/>
    <property type="project" value="InterPro"/>
</dbReference>
<feature type="region of interest" description="Disordered" evidence="1">
    <location>
        <begin position="581"/>
        <end position="609"/>
    </location>
</feature>
<dbReference type="InterPro" id="IPR013783">
    <property type="entry name" value="Ig-like_fold"/>
</dbReference>
<protein>
    <recommendedName>
        <fullName evidence="2">Cep192-like domain-containing protein</fullName>
    </recommendedName>
</protein>
<proteinExistence type="predicted"/>
<evidence type="ECO:0000313" key="4">
    <source>
        <dbReference type="Proteomes" id="UP000288216"/>
    </source>
</evidence>
<evidence type="ECO:0000259" key="2">
    <source>
        <dbReference type="Pfam" id="PF22067"/>
    </source>
</evidence>
<accession>A0A401P648</accession>
<comment type="caution">
    <text evidence="3">The sequence shown here is derived from an EMBL/GenBank/DDBJ whole genome shotgun (WGS) entry which is preliminary data.</text>
</comment>
<dbReference type="STRING" id="75743.A0A401P648"/>
<evidence type="ECO:0000313" key="3">
    <source>
        <dbReference type="EMBL" id="GCB68588.1"/>
    </source>
</evidence>
<dbReference type="Proteomes" id="UP000288216">
    <property type="component" value="Unassembled WGS sequence"/>
</dbReference>
<organism evidence="3 4">
    <name type="scientific">Scyliorhinus torazame</name>
    <name type="common">Cloudy catshark</name>
    <name type="synonym">Catulus torazame</name>
    <dbReference type="NCBI Taxonomy" id="75743"/>
    <lineage>
        <taxon>Eukaryota</taxon>
        <taxon>Metazoa</taxon>
        <taxon>Chordata</taxon>
        <taxon>Craniata</taxon>
        <taxon>Vertebrata</taxon>
        <taxon>Chondrichthyes</taxon>
        <taxon>Elasmobranchii</taxon>
        <taxon>Galeomorphii</taxon>
        <taxon>Galeoidea</taxon>
        <taxon>Carcharhiniformes</taxon>
        <taxon>Scyliorhinidae</taxon>
        <taxon>Scyliorhinus</taxon>
    </lineage>
</organism>
<dbReference type="Pfam" id="PF22067">
    <property type="entry name" value="Cep192_D3"/>
    <property type="match status" value="1"/>
</dbReference>
<feature type="domain" description="Cep192-like" evidence="2">
    <location>
        <begin position="30"/>
        <end position="101"/>
    </location>
</feature>
<dbReference type="OMA" id="TYNPPQW"/>
<dbReference type="PANTHER" id="PTHR46500:SF1">
    <property type="entry name" value="CILIA- AND FLAGELLA-ASSOCIATED PROTEIN 221"/>
    <property type="match status" value="1"/>
</dbReference>